<keyword evidence="1" id="KW-1133">Transmembrane helix</keyword>
<feature type="transmembrane region" description="Helical" evidence="1">
    <location>
        <begin position="41"/>
        <end position="59"/>
    </location>
</feature>
<feature type="transmembrane region" description="Helical" evidence="1">
    <location>
        <begin position="201"/>
        <end position="219"/>
    </location>
</feature>
<organism evidence="2 3">
    <name type="scientific">Phaeobacter italicus</name>
    <dbReference type="NCBI Taxonomy" id="481446"/>
    <lineage>
        <taxon>Bacteria</taxon>
        <taxon>Pseudomonadati</taxon>
        <taxon>Pseudomonadota</taxon>
        <taxon>Alphaproteobacteria</taxon>
        <taxon>Rhodobacterales</taxon>
        <taxon>Roseobacteraceae</taxon>
        <taxon>Phaeobacter</taxon>
    </lineage>
</organism>
<keyword evidence="1" id="KW-0812">Transmembrane</keyword>
<keyword evidence="1" id="KW-0472">Membrane</keyword>
<accession>A0A0H5D413</accession>
<proteinExistence type="predicted"/>
<dbReference type="EMBL" id="CVRL01000035">
    <property type="protein sequence ID" value="CRL11836.1"/>
    <property type="molecule type" value="Genomic_DNA"/>
</dbReference>
<protein>
    <recommendedName>
        <fullName evidence="4">SMODS and SLOG-associating 2TM effector domain-containing protein</fullName>
    </recommendedName>
</protein>
<dbReference type="Proteomes" id="UP000043764">
    <property type="component" value="Unassembled WGS sequence"/>
</dbReference>
<feature type="transmembrane region" description="Helical" evidence="1">
    <location>
        <begin position="16"/>
        <end position="35"/>
    </location>
</feature>
<gene>
    <name evidence="2" type="ORF">NIT7321_02706</name>
</gene>
<evidence type="ECO:0000313" key="2">
    <source>
        <dbReference type="EMBL" id="CRL11836.1"/>
    </source>
</evidence>
<reference evidence="3" key="1">
    <citation type="submission" date="2015-05" db="EMBL/GenBank/DDBJ databases">
        <authorList>
            <person name="Rodrigo-Torres Lidia"/>
            <person name="Arahal R.David."/>
        </authorList>
    </citation>
    <scope>NUCLEOTIDE SEQUENCE [LARGE SCALE GENOMIC DNA]</scope>
    <source>
        <strain evidence="3">CECT 7321</strain>
    </source>
</reference>
<evidence type="ECO:0000256" key="1">
    <source>
        <dbReference type="SAM" id="Phobius"/>
    </source>
</evidence>
<keyword evidence="3" id="KW-1185">Reference proteome</keyword>
<name>A0A0H5D413_9RHOB</name>
<evidence type="ECO:0008006" key="4">
    <source>
        <dbReference type="Google" id="ProtNLM"/>
    </source>
</evidence>
<feature type="transmembrane region" description="Helical" evidence="1">
    <location>
        <begin position="170"/>
        <end position="195"/>
    </location>
</feature>
<dbReference type="AlphaFoldDB" id="A0A0H5D413"/>
<dbReference type="RefSeq" id="WP_050673747.1">
    <property type="nucleotide sequence ID" value="NZ_CVRL01000035.1"/>
</dbReference>
<evidence type="ECO:0000313" key="3">
    <source>
        <dbReference type="Proteomes" id="UP000043764"/>
    </source>
</evidence>
<sequence>MEAVLKKFTDPYERKARLYPALVAVLPVIVAVALYTDWLTFDVSNAAYVAIIAGILFWLSGKTRDLGKAVENRLVAHWGGMPSVILLRHRDQRLDKYTKQRYHQAAEHVAGIPLPSASDEDRDPADADERYRAVTSALLSRTRDTTEYTLLFKENINYGFWRNLRGIKPLALVLGFLLVAFSVWHDIALISSFNLPDGPELVVVSIGAVALFAWSFTITDEAVRRAADNYALRLLEALDKVQA</sequence>